<keyword evidence="2" id="KW-1185">Reference proteome</keyword>
<dbReference type="Proteomes" id="UP000258127">
    <property type="component" value="Chromosome"/>
</dbReference>
<proteinExistence type="predicted"/>
<evidence type="ECO:0000313" key="1">
    <source>
        <dbReference type="EMBL" id="AXO88197.1"/>
    </source>
</evidence>
<protein>
    <submittedName>
        <fullName evidence="1">Uncharacterized protein</fullName>
    </submittedName>
</protein>
<dbReference type="EMBL" id="CP031641">
    <property type="protein sequence ID" value="AXO88197.1"/>
    <property type="molecule type" value="Genomic_DNA"/>
</dbReference>
<sequence length="112" mass="12490">MHIDELIDAIVPHLPFHSVEAAQAFLSTLAPDDQIALISALYFGRSHLGSDCVNEDFLPYLRSGQMNRLWEQDSIVPADFATILYEKGSNLASYYDAFQRATNGSGYDRAAY</sequence>
<accession>A0AAI8KAT7</accession>
<gene>
    <name evidence="1" type="ORF">DZC75_09380</name>
</gene>
<organism evidence="1 2">
    <name type="scientific">Pseudomonas parafulva</name>
    <dbReference type="NCBI Taxonomy" id="157782"/>
    <lineage>
        <taxon>Bacteria</taxon>
        <taxon>Pseudomonadati</taxon>
        <taxon>Pseudomonadota</taxon>
        <taxon>Gammaproteobacteria</taxon>
        <taxon>Pseudomonadales</taxon>
        <taxon>Pseudomonadaceae</taxon>
        <taxon>Pseudomonas</taxon>
    </lineage>
</organism>
<reference evidence="1 2" key="1">
    <citation type="submission" date="2018-08" db="EMBL/GenBank/DDBJ databases">
        <authorList>
            <person name="Lee Y."/>
            <person name="Kakembo D."/>
        </authorList>
    </citation>
    <scope>NUCLEOTIDE SEQUENCE [LARGE SCALE GENOMIC DNA]</scope>
    <source>
        <strain evidence="1 2">JBCS1880</strain>
    </source>
</reference>
<dbReference type="AlphaFoldDB" id="A0AAI8KAT7"/>
<evidence type="ECO:0000313" key="2">
    <source>
        <dbReference type="Proteomes" id="UP000258127"/>
    </source>
</evidence>
<name>A0AAI8KAT7_9PSED</name>
<dbReference type="RefSeq" id="WP_116888080.1">
    <property type="nucleotide sequence ID" value="NZ_CP031641.1"/>
</dbReference>